<evidence type="ECO:0000313" key="1">
    <source>
        <dbReference type="EMBL" id="SKB76801.1"/>
    </source>
</evidence>
<accession>A0A1T5DYM3</accession>
<dbReference type="EMBL" id="FUZA01000002">
    <property type="protein sequence ID" value="SKB76801.1"/>
    <property type="molecule type" value="Genomic_DNA"/>
</dbReference>
<dbReference type="InterPro" id="IPR012338">
    <property type="entry name" value="Beta-lactam/transpept-like"/>
</dbReference>
<dbReference type="STRING" id="651661.SAMN05660293_02005"/>
<reference evidence="2" key="1">
    <citation type="submission" date="2017-02" db="EMBL/GenBank/DDBJ databases">
        <authorList>
            <person name="Varghese N."/>
            <person name="Submissions S."/>
        </authorList>
    </citation>
    <scope>NUCLEOTIDE SEQUENCE [LARGE SCALE GENOMIC DNA]</scope>
    <source>
        <strain evidence="2">DSM 22270</strain>
    </source>
</reference>
<keyword evidence="2" id="KW-1185">Reference proteome</keyword>
<dbReference type="SUPFAM" id="SSF56601">
    <property type="entry name" value="beta-lactamase/transpeptidase-like"/>
    <property type="match status" value="1"/>
</dbReference>
<gene>
    <name evidence="1" type="ORF">SAMN05660293_02005</name>
</gene>
<proteinExistence type="predicted"/>
<protein>
    <recommendedName>
        <fullName evidence="3">CubicO group peptidase, beta-lactamase class C family</fullName>
    </recommendedName>
</protein>
<dbReference type="Gene3D" id="3.40.710.10">
    <property type="entry name" value="DD-peptidase/beta-lactamase superfamily"/>
    <property type="match status" value="1"/>
</dbReference>
<dbReference type="Proteomes" id="UP000190897">
    <property type="component" value="Unassembled WGS sequence"/>
</dbReference>
<dbReference type="AlphaFoldDB" id="A0A1T5DYM3"/>
<evidence type="ECO:0000313" key="2">
    <source>
        <dbReference type="Proteomes" id="UP000190897"/>
    </source>
</evidence>
<sequence length="432" mass="48216">MRGSPADAPKKTHAHLQSVYSTIYPIKMKTQFLKSITFCFILMSTMLATSCREDELLSEELTTEKNLDSTRSAKFGVPTKFDQHEFALKIESYMEPLVAGFGYTIYNDGVPYYATNGGDGFARKHVDTPMSLHSALAKQEISTVTQYVTAVAMLHALQKYNVPINAAVWPYLPKYWTISKDFKAVTFERLLAHRSGLIDYHDYKKLSLTVGGVLDKNAFDKNERVNSDVNYLLLGVILPYLEAKKLAAQGSIAKLNKLESVNNNFIEYGEQYRAYVRNNVFKAAGLANASVIDWRGWNENGTILSSATNMGYPTKNGSEPGLPKELHLVDCGVTGLYMSAEQFAKFQSAVAQFRVISFDHLDLMKSKLLGFDGSIAGNKSIFYWKKGAENNSEAMIMDFGKVQVAVFATSTHSQITDPKILAQFYDASFKNL</sequence>
<evidence type="ECO:0008006" key="3">
    <source>
        <dbReference type="Google" id="ProtNLM"/>
    </source>
</evidence>
<organism evidence="1 2">
    <name type="scientific">Dyadobacter psychrophilus</name>
    <dbReference type="NCBI Taxonomy" id="651661"/>
    <lineage>
        <taxon>Bacteria</taxon>
        <taxon>Pseudomonadati</taxon>
        <taxon>Bacteroidota</taxon>
        <taxon>Cytophagia</taxon>
        <taxon>Cytophagales</taxon>
        <taxon>Spirosomataceae</taxon>
        <taxon>Dyadobacter</taxon>
    </lineage>
</organism>
<name>A0A1T5DYM3_9BACT</name>